<dbReference type="GO" id="GO:0004252">
    <property type="term" value="F:serine-type endopeptidase activity"/>
    <property type="evidence" value="ECO:0007669"/>
    <property type="project" value="InterPro"/>
</dbReference>
<name>A0A6A3CJR9_HIBSY</name>
<dbReference type="Gene3D" id="3.50.30.30">
    <property type="match status" value="1"/>
</dbReference>
<keyword evidence="3" id="KW-0732">Signal</keyword>
<dbReference type="InterPro" id="IPR045051">
    <property type="entry name" value="SBT"/>
</dbReference>
<evidence type="ECO:0000256" key="3">
    <source>
        <dbReference type="ARBA" id="ARBA00022729"/>
    </source>
</evidence>
<sequence length="472" mass="50558">MLQDFYIVYLGDSPVSKQSAVQKHISLLSSVKGSENGAKESIVHSYTKSFNAFAAKLSKDEAEMLKGLEEVASVFPNRYRKLHTTKSWDFIGLPSTARRNLKLERNIVVGLLDTAGNLVQDADLYGLAKGTARGAVPSARIATYKVCWASSGCADMDILAALDDATSDGCISCLEEGIITVTSAGNEGPSLSSVSNYSPWLLTVAASGINRKFMSTVKLGNGKSFPGIGINTFELKGKLYPIVSGADVAMNSESKEMQGIGGIGTVVESEQYLDTAQIFMAPATCSPSAVVYKSEEVKVPAHLLLIFIFISGSKSGLTACSQAPGVDILAAYTLTKSLTGLKGDTQHSSSLSCPALPWPAHICRCCSLRKIISPTWTPAAIKSAIMTTGNKDAEFAYGAGQLNPARAINPGLVYDIDEMSYVQFLCHEGYSGSSSTFSWHKIHKLLLDPSWIRLRCSQLPIDAAHMKSQQKP</sequence>
<organism evidence="8 9">
    <name type="scientific">Hibiscus syriacus</name>
    <name type="common">Rose of Sharon</name>
    <dbReference type="NCBI Taxonomy" id="106335"/>
    <lineage>
        <taxon>Eukaryota</taxon>
        <taxon>Viridiplantae</taxon>
        <taxon>Streptophyta</taxon>
        <taxon>Embryophyta</taxon>
        <taxon>Tracheophyta</taxon>
        <taxon>Spermatophyta</taxon>
        <taxon>Magnoliopsida</taxon>
        <taxon>eudicotyledons</taxon>
        <taxon>Gunneridae</taxon>
        <taxon>Pentapetalae</taxon>
        <taxon>rosids</taxon>
        <taxon>malvids</taxon>
        <taxon>Malvales</taxon>
        <taxon>Malvaceae</taxon>
        <taxon>Malvoideae</taxon>
        <taxon>Hibiscus</taxon>
    </lineage>
</organism>
<evidence type="ECO:0000259" key="7">
    <source>
        <dbReference type="Pfam" id="PF05922"/>
    </source>
</evidence>
<comment type="caution">
    <text evidence="8">The sequence shown here is derived from an EMBL/GenBank/DDBJ whole genome shotgun (WGS) entry which is preliminary data.</text>
</comment>
<evidence type="ECO:0000256" key="2">
    <source>
        <dbReference type="ARBA" id="ARBA00022670"/>
    </source>
</evidence>
<evidence type="ECO:0000313" key="9">
    <source>
        <dbReference type="Proteomes" id="UP000436088"/>
    </source>
</evidence>
<dbReference type="AlphaFoldDB" id="A0A6A3CJR9"/>
<evidence type="ECO:0000256" key="1">
    <source>
        <dbReference type="ARBA" id="ARBA00011073"/>
    </source>
</evidence>
<gene>
    <name evidence="8" type="ORF">F3Y22_tig00005459pilonHSYRG00201</name>
</gene>
<dbReference type="Gene3D" id="3.40.50.200">
    <property type="entry name" value="Peptidase S8/S53 domain"/>
    <property type="match status" value="2"/>
</dbReference>
<dbReference type="Pfam" id="PF05922">
    <property type="entry name" value="Inhibitor_I9"/>
    <property type="match status" value="1"/>
</dbReference>
<dbReference type="InterPro" id="IPR010259">
    <property type="entry name" value="S8pro/Inhibitor_I9"/>
</dbReference>
<evidence type="ECO:0000313" key="8">
    <source>
        <dbReference type="EMBL" id="KAE8727518.1"/>
    </source>
</evidence>
<dbReference type="PANTHER" id="PTHR10795">
    <property type="entry name" value="PROPROTEIN CONVERTASE SUBTILISIN/KEXIN"/>
    <property type="match status" value="1"/>
</dbReference>
<dbReference type="InterPro" id="IPR037045">
    <property type="entry name" value="S8pro/Inhibitor_I9_sf"/>
</dbReference>
<dbReference type="Gene3D" id="3.30.70.80">
    <property type="entry name" value="Peptidase S8 propeptide/proteinase inhibitor I9"/>
    <property type="match status" value="1"/>
</dbReference>
<accession>A0A6A3CJR9</accession>
<comment type="similarity">
    <text evidence="1">Belongs to the peptidase S8 family.</text>
</comment>
<keyword evidence="4" id="KW-0378">Hydrolase</keyword>
<evidence type="ECO:0000256" key="4">
    <source>
        <dbReference type="ARBA" id="ARBA00022801"/>
    </source>
</evidence>
<dbReference type="FunFam" id="3.30.70.80:FF:000002">
    <property type="entry name" value="Subtilisin-like protease SBT5.3"/>
    <property type="match status" value="1"/>
</dbReference>
<evidence type="ECO:0000256" key="5">
    <source>
        <dbReference type="ARBA" id="ARBA00022825"/>
    </source>
</evidence>
<proteinExistence type="inferred from homology"/>
<dbReference type="SUPFAM" id="SSF52743">
    <property type="entry name" value="Subtilisin-like"/>
    <property type="match status" value="1"/>
</dbReference>
<protein>
    <submittedName>
        <fullName evidence="8">Xylem serine peptidase 1 isoform 2</fullName>
    </submittedName>
</protein>
<keyword evidence="5" id="KW-0720">Serine protease</keyword>
<keyword evidence="9" id="KW-1185">Reference proteome</keyword>
<evidence type="ECO:0000256" key="6">
    <source>
        <dbReference type="ARBA" id="ARBA00023180"/>
    </source>
</evidence>
<keyword evidence="6" id="KW-0325">Glycoprotein</keyword>
<dbReference type="EMBL" id="VEPZ02000307">
    <property type="protein sequence ID" value="KAE8727518.1"/>
    <property type="molecule type" value="Genomic_DNA"/>
</dbReference>
<keyword evidence="2" id="KW-0645">Protease</keyword>
<dbReference type="Proteomes" id="UP000436088">
    <property type="component" value="Unassembled WGS sequence"/>
</dbReference>
<dbReference type="InterPro" id="IPR036852">
    <property type="entry name" value="Peptidase_S8/S53_dom_sf"/>
</dbReference>
<reference evidence="8" key="1">
    <citation type="submission" date="2019-09" db="EMBL/GenBank/DDBJ databases">
        <title>Draft genome information of white flower Hibiscus syriacus.</title>
        <authorList>
            <person name="Kim Y.-M."/>
        </authorList>
    </citation>
    <scope>NUCLEOTIDE SEQUENCE [LARGE SCALE GENOMIC DNA]</scope>
    <source>
        <strain evidence="8">YM2019G1</strain>
    </source>
</reference>
<dbReference type="GO" id="GO:0006508">
    <property type="term" value="P:proteolysis"/>
    <property type="evidence" value="ECO:0007669"/>
    <property type="project" value="UniProtKB-KW"/>
</dbReference>
<feature type="domain" description="Inhibitor I9" evidence="7">
    <location>
        <begin position="6"/>
        <end position="83"/>
    </location>
</feature>
<dbReference type="SUPFAM" id="SSF54897">
    <property type="entry name" value="Protease propeptides/inhibitors"/>
    <property type="match status" value="1"/>
</dbReference>